<evidence type="ECO:0000259" key="2">
    <source>
        <dbReference type="Pfam" id="PF00668"/>
    </source>
</evidence>
<dbReference type="InterPro" id="IPR001242">
    <property type="entry name" value="Condensation_dom"/>
</dbReference>
<dbReference type="Gene3D" id="3.30.559.30">
    <property type="entry name" value="Nonribosomal peptide synthetase, condensation domain"/>
    <property type="match status" value="1"/>
</dbReference>
<reference evidence="3 4" key="1">
    <citation type="submission" date="2019-12" db="EMBL/GenBank/DDBJ databases">
        <title>Full genome sequence of a Bacillus safensis strain isolated from commercially available natto in Indonesia.</title>
        <authorList>
            <person name="Yoshida M."/>
            <person name="Uomi M."/>
            <person name="Waturangi D."/>
            <person name="Ekaputri J.J."/>
            <person name="Setiamarga D.H.E."/>
        </authorList>
    </citation>
    <scope>NUCLEOTIDE SEQUENCE [LARGE SCALE GENOMIC DNA]</scope>
    <source>
        <strain evidence="3 4">IDN1</strain>
    </source>
</reference>
<dbReference type="GO" id="GO:0008610">
    <property type="term" value="P:lipid biosynthetic process"/>
    <property type="evidence" value="ECO:0007669"/>
    <property type="project" value="UniProtKB-ARBA"/>
</dbReference>
<dbReference type="Pfam" id="PF00668">
    <property type="entry name" value="Condensation"/>
    <property type="match status" value="1"/>
</dbReference>
<evidence type="ECO:0000259" key="1">
    <source>
        <dbReference type="Pfam" id="PF00501"/>
    </source>
</evidence>
<gene>
    <name evidence="3" type="ORF">BsIDN1_06650</name>
</gene>
<dbReference type="Pfam" id="PF00501">
    <property type="entry name" value="AMP-binding"/>
    <property type="match status" value="1"/>
</dbReference>
<accession>A0A5S9M0B0</accession>
<feature type="domain" description="Condensation" evidence="2">
    <location>
        <begin position="3"/>
        <end position="166"/>
    </location>
</feature>
<proteinExistence type="predicted"/>
<dbReference type="PANTHER" id="PTHR45398">
    <property type="match status" value="1"/>
</dbReference>
<dbReference type="AlphaFoldDB" id="A0A5S9M0B0"/>
<dbReference type="InterPro" id="IPR023213">
    <property type="entry name" value="CAT-like_dom_sf"/>
</dbReference>
<name>A0A5S9M0B0_BACIA</name>
<dbReference type="Gene3D" id="3.30.559.10">
    <property type="entry name" value="Chloramphenicol acetyltransferase-like domain"/>
    <property type="match status" value="1"/>
</dbReference>
<dbReference type="PANTHER" id="PTHR45398:SF1">
    <property type="entry name" value="ENZYME, PUTATIVE (JCVI)-RELATED"/>
    <property type="match status" value="1"/>
</dbReference>
<organism evidence="3 4">
    <name type="scientific">Bacillus safensis</name>
    <dbReference type="NCBI Taxonomy" id="561879"/>
    <lineage>
        <taxon>Bacteria</taxon>
        <taxon>Bacillati</taxon>
        <taxon>Bacillota</taxon>
        <taxon>Bacilli</taxon>
        <taxon>Bacillales</taxon>
        <taxon>Bacillaceae</taxon>
        <taxon>Bacillus</taxon>
    </lineage>
</organism>
<dbReference type="EMBL" id="AP021906">
    <property type="protein sequence ID" value="BBP87047.1"/>
    <property type="molecule type" value="Genomic_DNA"/>
</dbReference>
<sequence>MSGIERMAGLFINTIPVRVTLDQEQTFKQLFQTVQQHALEAENYDFMPLYDIQQKTAAGGKLFDHLVGFENYPLDQELSGDTMSARLGFAIDVKDGFEQTNFDLNVLVYPGETWTLKFKYNAMAFEEKIIENISKHLTNLMKQIIHNPDVRLHEVTCITEEEKQQIEAWNQTERDYPKHLSIPELLDERIKAQPDHPALVEGERTFTYEELGQEIRRLASSLVENGVQRGMLSRYI</sequence>
<feature type="domain" description="AMP-dependent synthetase/ligase" evidence="1">
    <location>
        <begin position="187"/>
        <end position="230"/>
    </location>
</feature>
<protein>
    <submittedName>
        <fullName evidence="3">Uncharacterized protein</fullName>
    </submittedName>
</protein>
<dbReference type="Gene3D" id="3.40.50.980">
    <property type="match status" value="1"/>
</dbReference>
<dbReference type="Proteomes" id="UP000464658">
    <property type="component" value="Chromosome"/>
</dbReference>
<dbReference type="InterPro" id="IPR000873">
    <property type="entry name" value="AMP-dep_synth/lig_dom"/>
</dbReference>
<evidence type="ECO:0000313" key="4">
    <source>
        <dbReference type="Proteomes" id="UP000464658"/>
    </source>
</evidence>
<evidence type="ECO:0000313" key="3">
    <source>
        <dbReference type="EMBL" id="BBP87047.1"/>
    </source>
</evidence>
<dbReference type="GO" id="GO:0003824">
    <property type="term" value="F:catalytic activity"/>
    <property type="evidence" value="ECO:0007669"/>
    <property type="project" value="InterPro"/>
</dbReference>
<dbReference type="SUPFAM" id="SSF52777">
    <property type="entry name" value="CoA-dependent acyltransferases"/>
    <property type="match status" value="1"/>
</dbReference>
<dbReference type="SUPFAM" id="SSF56801">
    <property type="entry name" value="Acetyl-CoA synthetase-like"/>
    <property type="match status" value="1"/>
</dbReference>